<feature type="region of interest" description="Disordered" evidence="2">
    <location>
        <begin position="1"/>
        <end position="20"/>
    </location>
</feature>
<dbReference type="Gene3D" id="1.20.1170.10">
    <property type="match status" value="1"/>
</dbReference>
<dbReference type="VEuPathDB" id="FungiDB:BO83DRAFT_122236"/>
<keyword evidence="3" id="KW-1133">Transmembrane helix</keyword>
<evidence type="ECO:0000256" key="2">
    <source>
        <dbReference type="SAM" id="MobiDB-lite"/>
    </source>
</evidence>
<gene>
    <name evidence="4" type="ORF">BO83DRAFT_122236</name>
</gene>
<dbReference type="Proteomes" id="UP000246171">
    <property type="component" value="Unassembled WGS sequence"/>
</dbReference>
<dbReference type="AlphaFoldDB" id="A0A317UUR2"/>
<accession>A0A317UUR2</accession>
<feature type="coiled-coil region" evidence="1">
    <location>
        <begin position="227"/>
        <end position="254"/>
    </location>
</feature>
<sequence>MATATIVPPPPPTYVAGDSPPSYEEVANKVNQLVGSDPTPQKYLDVATSLSEEERKALSDGAEANNPIKTEDDKRKLSLGAAKTMSREDTVAKMQEDASAASAAVVAIDGSFTALQVKIAEIDQLEQTNFLVQLNENKSKYNAVLTTSRTMAAEISQYGSSFDKLIVPLCSDESLTVELRLEQINKFIERADGFREKGEQINKDFNNLVNDFILFKAQFGQWGKDKQGELRQDIEDLLAEFNDLNDKLGKLRISLLALGVGLGAGLSAAGIGLALSGPVAPFILIGGLVFAGATAAAVAGIAISMGIIQNQIDEKTKQIKDKNAEIDAIDQARTGLETLGDEQFTVFQQNVKVLQSYWNAVQADAVEIKGWLQDGANLASAPTYMQDALNEAVSIYASLGKYMDAYAKGIVI</sequence>
<feature type="transmembrane region" description="Helical" evidence="3">
    <location>
        <begin position="282"/>
        <end position="308"/>
    </location>
</feature>
<keyword evidence="3" id="KW-0472">Membrane</keyword>
<evidence type="ECO:0000313" key="4">
    <source>
        <dbReference type="EMBL" id="PWY65109.1"/>
    </source>
</evidence>
<evidence type="ECO:0000256" key="1">
    <source>
        <dbReference type="SAM" id="Coils"/>
    </source>
</evidence>
<organism evidence="4 5">
    <name type="scientific">Aspergillus eucalypticola (strain CBS 122712 / IBT 29274)</name>
    <dbReference type="NCBI Taxonomy" id="1448314"/>
    <lineage>
        <taxon>Eukaryota</taxon>
        <taxon>Fungi</taxon>
        <taxon>Dikarya</taxon>
        <taxon>Ascomycota</taxon>
        <taxon>Pezizomycotina</taxon>
        <taxon>Eurotiomycetes</taxon>
        <taxon>Eurotiomycetidae</taxon>
        <taxon>Eurotiales</taxon>
        <taxon>Aspergillaceae</taxon>
        <taxon>Aspergillus</taxon>
        <taxon>Aspergillus subgen. Circumdati</taxon>
    </lineage>
</organism>
<dbReference type="SUPFAM" id="SSF58100">
    <property type="entry name" value="Bacterial hemolysins"/>
    <property type="match status" value="1"/>
</dbReference>
<name>A0A317UUR2_ASPEC</name>
<proteinExistence type="predicted"/>
<keyword evidence="5" id="KW-1185">Reference proteome</keyword>
<keyword evidence="1" id="KW-0175">Coiled coil</keyword>
<comment type="caution">
    <text evidence="4">The sequence shown here is derived from an EMBL/GenBank/DDBJ whole genome shotgun (WGS) entry which is preliminary data.</text>
</comment>
<feature type="coiled-coil region" evidence="1">
    <location>
        <begin position="305"/>
        <end position="332"/>
    </location>
</feature>
<evidence type="ECO:0000256" key="3">
    <source>
        <dbReference type="SAM" id="Phobius"/>
    </source>
</evidence>
<reference evidence="4" key="1">
    <citation type="submission" date="2016-12" db="EMBL/GenBank/DDBJ databases">
        <title>The genomes of Aspergillus section Nigri reveals drivers in fungal speciation.</title>
        <authorList>
            <consortium name="DOE Joint Genome Institute"/>
            <person name="Vesth T.C."/>
            <person name="Nybo J."/>
            <person name="Theobald S."/>
            <person name="Brandl J."/>
            <person name="Frisvad J.C."/>
            <person name="Nielsen K.F."/>
            <person name="Lyhne E.K."/>
            <person name="Kogle M.E."/>
            <person name="Kuo A."/>
            <person name="Riley R."/>
            <person name="Clum A."/>
            <person name="Nolan M."/>
            <person name="Lipzen A."/>
            <person name="Salamov A."/>
            <person name="Henrissat B."/>
            <person name="Wiebenga A."/>
            <person name="De vries R.P."/>
            <person name="Grigoriev I.V."/>
            <person name="Mortensen U.H."/>
            <person name="Andersen M.R."/>
            <person name="Baker S.E."/>
        </authorList>
    </citation>
    <scope>NUCLEOTIDE SEQUENCE</scope>
    <source>
        <strain evidence="4">CBS 122712</strain>
    </source>
</reference>
<dbReference type="EMBL" id="MSFU01000028">
    <property type="protein sequence ID" value="PWY65109.1"/>
    <property type="molecule type" value="Genomic_DNA"/>
</dbReference>
<protein>
    <submittedName>
        <fullName evidence="4">Uncharacterized protein</fullName>
    </submittedName>
</protein>
<dbReference type="OrthoDB" id="4961018at2759"/>
<dbReference type="RefSeq" id="XP_025384341.1">
    <property type="nucleotide sequence ID" value="XM_025526035.1"/>
</dbReference>
<dbReference type="GeneID" id="37047997"/>
<feature type="region of interest" description="Disordered" evidence="2">
    <location>
        <begin position="48"/>
        <end position="68"/>
    </location>
</feature>
<keyword evidence="3" id="KW-0812">Transmembrane</keyword>
<feature type="transmembrane region" description="Helical" evidence="3">
    <location>
        <begin position="255"/>
        <end position="276"/>
    </location>
</feature>
<evidence type="ECO:0000313" key="5">
    <source>
        <dbReference type="Proteomes" id="UP000246171"/>
    </source>
</evidence>